<dbReference type="Pfam" id="PF01979">
    <property type="entry name" value="Amidohydro_1"/>
    <property type="match status" value="1"/>
</dbReference>
<feature type="domain" description="Amidohydrolase-related" evidence="3">
    <location>
        <begin position="113"/>
        <end position="431"/>
    </location>
</feature>
<dbReference type="Gene3D" id="2.30.40.10">
    <property type="entry name" value="Urease, subunit C, domain 1"/>
    <property type="match status" value="1"/>
</dbReference>
<evidence type="ECO:0000313" key="4">
    <source>
        <dbReference type="EMBL" id="OWP52961.1"/>
    </source>
</evidence>
<dbReference type="PANTHER" id="PTHR43794">
    <property type="entry name" value="AMINOHYDROLASE SSNA-RELATED"/>
    <property type="match status" value="1"/>
</dbReference>
<protein>
    <submittedName>
        <fullName evidence="4">N-ethylammeline chlorohydrolase</fullName>
    </submittedName>
</protein>
<evidence type="ECO:0000256" key="2">
    <source>
        <dbReference type="ARBA" id="ARBA00022801"/>
    </source>
</evidence>
<dbReference type="Gene3D" id="3.20.20.140">
    <property type="entry name" value="Metal-dependent hydrolases"/>
    <property type="match status" value="1"/>
</dbReference>
<dbReference type="InterPro" id="IPR011059">
    <property type="entry name" value="Metal-dep_hydrolase_composite"/>
</dbReference>
<dbReference type="AlphaFoldDB" id="A0A246FF78"/>
<accession>A0A246FF78</accession>
<dbReference type="Proteomes" id="UP000198145">
    <property type="component" value="Unassembled WGS sequence"/>
</dbReference>
<dbReference type="InterPro" id="IPR050287">
    <property type="entry name" value="MTA/SAH_deaminase"/>
</dbReference>
<evidence type="ECO:0000256" key="1">
    <source>
        <dbReference type="ARBA" id="ARBA00006745"/>
    </source>
</evidence>
<dbReference type="InterPro" id="IPR006680">
    <property type="entry name" value="Amidohydro-rel"/>
</dbReference>
<evidence type="ECO:0000313" key="5">
    <source>
        <dbReference type="Proteomes" id="UP000198145"/>
    </source>
</evidence>
<evidence type="ECO:0000259" key="3">
    <source>
        <dbReference type="Pfam" id="PF01979"/>
    </source>
</evidence>
<dbReference type="GO" id="GO:0016810">
    <property type="term" value="F:hydrolase activity, acting on carbon-nitrogen (but not peptide) bonds"/>
    <property type="evidence" value="ECO:0007669"/>
    <property type="project" value="InterPro"/>
</dbReference>
<dbReference type="SUPFAM" id="SSF51338">
    <property type="entry name" value="Composite domain of metallo-dependent hydrolases"/>
    <property type="match status" value="1"/>
</dbReference>
<dbReference type="InterPro" id="IPR032466">
    <property type="entry name" value="Metal_Hydrolase"/>
</dbReference>
<dbReference type="eggNOG" id="COG0402">
    <property type="taxonomic scope" value="Bacteria"/>
</dbReference>
<sequence>MSNPRIGLKASFVVGFDGQQHVLWRHGEVVFEDGRILFVGRGFPGEVSQWIDYGHALIGPGFIDLDALGDLDSTVLTLDNGAEWKMGRVWSEDYLRAGPTECYSPDEELLKYRYAFTQLIRNGITTAMPITSMYYRRWAEHYDEFAGVAELSGELGLRTYLGPCYMSGMTYARADGSAAQHWDEAAGLAGLREAERFFHDFDGAHDGLVRGALLPDRIETCTPALLERTAAVQRELNAPLRLHCCQSRYEVELVRRLRDTSSLQWLDSYGLLNPRSVLPHGILHSGEHELQRLADSGASLVHCPVVFAREGDALDSFGAYRARGINLAMGTDTFPADMLDNLRQGLNIARVKEGDAVHTRMLDLYNAATLGGAQALGRDDLGRLAVGARADITVFRLGDFHQGPFFDPLKNLFTAGRGDDCIASFIDGRSVMQDGQVIGVDYADLQRCADALFQKQMQHHAERAFGNPPWRTLFRSAIPFADSYSTAAPLLNAHAPTAS</sequence>
<proteinExistence type="inferred from homology"/>
<dbReference type="STRING" id="46680.GCA_000807755_05007"/>
<reference evidence="4 5" key="1">
    <citation type="submission" date="2017-06" db="EMBL/GenBank/DDBJ databases">
        <title>Draft genome of Pseudomonas nitroreducens DF05.</title>
        <authorList>
            <person name="Iyer R."/>
        </authorList>
    </citation>
    <scope>NUCLEOTIDE SEQUENCE [LARGE SCALE GENOMIC DNA]</scope>
    <source>
        <strain evidence="4 5">DF05</strain>
    </source>
</reference>
<name>A0A246FF78_PSENT</name>
<dbReference type="PANTHER" id="PTHR43794:SF11">
    <property type="entry name" value="AMIDOHYDROLASE-RELATED DOMAIN-CONTAINING PROTEIN"/>
    <property type="match status" value="1"/>
</dbReference>
<comment type="similarity">
    <text evidence="1">Belongs to the metallo-dependent hydrolases superfamily. ATZ/TRZ family.</text>
</comment>
<gene>
    <name evidence="4" type="ORF">CEG18_03720</name>
</gene>
<dbReference type="NCBIfam" id="NF004801">
    <property type="entry name" value="PRK06151.1"/>
    <property type="match status" value="1"/>
</dbReference>
<dbReference type="SUPFAM" id="SSF51556">
    <property type="entry name" value="Metallo-dependent hydrolases"/>
    <property type="match status" value="1"/>
</dbReference>
<keyword evidence="2 4" id="KW-0378">Hydrolase</keyword>
<organism evidence="4 5">
    <name type="scientific">Pseudomonas nitroreducens</name>
    <dbReference type="NCBI Taxonomy" id="46680"/>
    <lineage>
        <taxon>Bacteria</taxon>
        <taxon>Pseudomonadati</taxon>
        <taxon>Pseudomonadota</taxon>
        <taxon>Gammaproteobacteria</taxon>
        <taxon>Pseudomonadales</taxon>
        <taxon>Pseudomonadaceae</taxon>
        <taxon>Pseudomonas</taxon>
    </lineage>
</organism>
<dbReference type="RefSeq" id="WP_088416339.1">
    <property type="nucleotide sequence ID" value="NZ_NJBA01000001.1"/>
</dbReference>
<dbReference type="EMBL" id="NJBA01000001">
    <property type="protein sequence ID" value="OWP52961.1"/>
    <property type="molecule type" value="Genomic_DNA"/>
</dbReference>
<comment type="caution">
    <text evidence="4">The sequence shown here is derived from an EMBL/GenBank/DDBJ whole genome shotgun (WGS) entry which is preliminary data.</text>
</comment>